<gene>
    <name evidence="8" type="primary">107359951</name>
</gene>
<evidence type="ECO:0000256" key="3">
    <source>
        <dbReference type="ARBA" id="ARBA00022553"/>
    </source>
</evidence>
<evidence type="ECO:0000256" key="5">
    <source>
        <dbReference type="SAM" id="Coils"/>
    </source>
</evidence>
<feature type="coiled-coil region" evidence="5">
    <location>
        <begin position="655"/>
        <end position="703"/>
    </location>
</feature>
<dbReference type="eggNOG" id="KOG0864">
    <property type="taxonomic scope" value="Eukaryota"/>
</dbReference>
<keyword evidence="2" id="KW-0963">Cytoplasm</keyword>
<dbReference type="InterPro" id="IPR032023">
    <property type="entry name" value="GCC2_Rab_bind"/>
</dbReference>
<dbReference type="OMA" id="TEECDKQ"/>
<dbReference type="STRING" id="32264.T1K346"/>
<dbReference type="KEGG" id="tut:107359951"/>
<evidence type="ECO:0000313" key="9">
    <source>
        <dbReference type="Proteomes" id="UP000015104"/>
    </source>
</evidence>
<dbReference type="PANTHER" id="PTHR18902:SF25">
    <property type="entry name" value="GRIP AND COILED-COIL DOMAIN-CONTAINING PROTEIN 2"/>
    <property type="match status" value="1"/>
</dbReference>
<evidence type="ECO:0000256" key="6">
    <source>
        <dbReference type="SAM" id="MobiDB-lite"/>
    </source>
</evidence>
<dbReference type="EMBL" id="CAEY01001374">
    <property type="status" value="NOT_ANNOTATED_CDS"/>
    <property type="molecule type" value="Genomic_DNA"/>
</dbReference>
<evidence type="ECO:0000313" key="8">
    <source>
        <dbReference type="EnsemblMetazoa" id="tetur04g07360.1"/>
    </source>
</evidence>
<feature type="region of interest" description="Disordered" evidence="6">
    <location>
        <begin position="580"/>
        <end position="617"/>
    </location>
</feature>
<dbReference type="InterPro" id="IPR000237">
    <property type="entry name" value="GRIP_dom"/>
</dbReference>
<keyword evidence="9" id="KW-1185">Reference proteome</keyword>
<proteinExistence type="predicted"/>
<feature type="coiled-coil region" evidence="5">
    <location>
        <begin position="98"/>
        <end position="230"/>
    </location>
</feature>
<accession>T1K346</accession>
<reference evidence="9" key="1">
    <citation type="submission" date="2011-08" db="EMBL/GenBank/DDBJ databases">
        <authorList>
            <person name="Rombauts S."/>
        </authorList>
    </citation>
    <scope>NUCLEOTIDE SEQUENCE</scope>
    <source>
        <strain evidence="9">London</strain>
    </source>
</reference>
<dbReference type="InterPro" id="IPR051841">
    <property type="entry name" value="MT-Golgi_org_protein"/>
</dbReference>
<evidence type="ECO:0000256" key="4">
    <source>
        <dbReference type="ARBA" id="ARBA00023054"/>
    </source>
</evidence>
<dbReference type="Pfam" id="PF01465">
    <property type="entry name" value="GRIP"/>
    <property type="match status" value="1"/>
</dbReference>
<feature type="coiled-coil region" evidence="5">
    <location>
        <begin position="255"/>
        <end position="527"/>
    </location>
</feature>
<protein>
    <recommendedName>
        <fullName evidence="7">GRIP domain-containing protein</fullName>
    </recommendedName>
</protein>
<feature type="coiled-coil region" evidence="5">
    <location>
        <begin position="25"/>
        <end position="73"/>
    </location>
</feature>
<dbReference type="PROSITE" id="PS50913">
    <property type="entry name" value="GRIP"/>
    <property type="match status" value="1"/>
</dbReference>
<evidence type="ECO:0000256" key="2">
    <source>
        <dbReference type="ARBA" id="ARBA00022490"/>
    </source>
</evidence>
<dbReference type="OrthoDB" id="1926336at2759"/>
<evidence type="ECO:0000256" key="1">
    <source>
        <dbReference type="ARBA" id="ARBA00004496"/>
    </source>
</evidence>
<dbReference type="AlphaFoldDB" id="T1K346"/>
<feature type="domain" description="GRIP" evidence="7">
    <location>
        <begin position="699"/>
        <end position="747"/>
    </location>
</feature>
<dbReference type="GO" id="GO:0005737">
    <property type="term" value="C:cytoplasm"/>
    <property type="evidence" value="ECO:0007669"/>
    <property type="project" value="UniProtKB-SubCell"/>
</dbReference>
<reference evidence="8" key="2">
    <citation type="submission" date="2015-06" db="UniProtKB">
        <authorList>
            <consortium name="EnsemblMetazoa"/>
        </authorList>
    </citation>
    <scope>IDENTIFICATION</scope>
</reference>
<dbReference type="Gene3D" id="1.10.287.1490">
    <property type="match status" value="1"/>
</dbReference>
<comment type="subcellular location">
    <subcellularLocation>
        <location evidence="1">Cytoplasm</location>
    </subcellularLocation>
</comment>
<dbReference type="Proteomes" id="UP000015104">
    <property type="component" value="Unassembled WGS sequence"/>
</dbReference>
<dbReference type="Pfam" id="PF16704">
    <property type="entry name" value="Rab_bind"/>
    <property type="match status" value="1"/>
</dbReference>
<keyword evidence="4 5" id="KW-0175">Coiled coil</keyword>
<evidence type="ECO:0000259" key="7">
    <source>
        <dbReference type="PROSITE" id="PS50913"/>
    </source>
</evidence>
<name>T1K346_TETUR</name>
<dbReference type="SMART" id="SM00755">
    <property type="entry name" value="Grip"/>
    <property type="match status" value="1"/>
</dbReference>
<dbReference type="PANTHER" id="PTHR18902">
    <property type="entry name" value="NUCLEAR MITOTIC APPARATUS PROTEIN 1-RELATED"/>
    <property type="match status" value="1"/>
</dbReference>
<dbReference type="HOGENOM" id="CLU_354246_0_0_1"/>
<sequence>MDGTSVEGEDILNHFKSATSLHHDLEKLQQSHDELLHQVEAEKTANAKLKSELEESRLAQSKLEEQLAAKANELLESKKSIETLTHKLSDFQESTDRTEKLRKLAVKLKKDIAHAKDELETSRSSENQAKEQLKALQKEHEKVTSSYQQAIRNFQTLQVEYDKLQDEYDQCKAGAKTINTDLSNSVNELGKVKEELAEKMLEADNLTAKVNNLMEVISEFEGKCKELESTVIVLRSELFTERKKVVAGIGLEKSLEEYKNQLDIQTNTILNLEEIIEKLKAKESEYDSLRPNYESLCDEKRKLMEDVNRMNETISSMDAKIEMLNSSLEEEKIKSSELFSEKKNLETKLKSVEEDNLVRVKNLLEEVSSLKESLSLMEEELKRKDDEFDAYKARVTKVLNQNKQTSNESDEVKMLKEKLEGIEQLRSEDQAKCIKLSEEKSRLENELRQANKEKEVLMKDLKRSDQLTEDNQKLKNLARDLQGRLVMERENHESEVKKMESDNNLMVQALRQEISDLKTKISYLEDELNGCLQQEKKDSTIDNSSLCQSCKSLASLTLQESSPIPSTCDYNSHYLDHHDSCHPSSSSGQVNDLSRDSIETNSPTNLERHTRLSSCSSSIQSHVNPLLEILNSKDDSDSPQSSNHFENNHLDSLDIGNFKKQLNDLSQLLKESESNNALLVEQNRVLKEEIRRIQRSIERADIVQNMEYLKNILVKFVSYDSGRSQLIPVLKTILKLSKSEEELFTSFAQNSNPHSTKLAIENQGLNHSNQQLQHQNQNQQSGNWSSFLWQTFS</sequence>
<dbReference type="EnsemblMetazoa" id="tetur04g07360.1">
    <property type="protein sequence ID" value="tetur04g07360.1"/>
    <property type="gene ID" value="tetur04g07360"/>
</dbReference>
<keyword evidence="3" id="KW-0597">Phosphoprotein</keyword>
<organism evidence="8 9">
    <name type="scientific">Tetranychus urticae</name>
    <name type="common">Two-spotted spider mite</name>
    <dbReference type="NCBI Taxonomy" id="32264"/>
    <lineage>
        <taxon>Eukaryota</taxon>
        <taxon>Metazoa</taxon>
        <taxon>Ecdysozoa</taxon>
        <taxon>Arthropoda</taxon>
        <taxon>Chelicerata</taxon>
        <taxon>Arachnida</taxon>
        <taxon>Acari</taxon>
        <taxon>Acariformes</taxon>
        <taxon>Trombidiformes</taxon>
        <taxon>Prostigmata</taxon>
        <taxon>Eleutherengona</taxon>
        <taxon>Raphignathae</taxon>
        <taxon>Tetranychoidea</taxon>
        <taxon>Tetranychidae</taxon>
        <taxon>Tetranychus</taxon>
    </lineage>
</organism>